<sequence>MARTGRGPGRRAPVFYNPSMALDRDLAVAVIARAREMGRPLRTGWEMLSATGVRAIRCAVESGPFESLVLSDQDPQALAVLERNIARHPGLGLQVEARDAREARPPPAVDWVDLDPYGTPVPFLGAALGALGPGGLLGVAATDMPVLAGASAAACERRYGGRPVRGRLGPEGGLRLLLAYLERTAVARGRTVRPVVAYVGDHHVRAYVEVRSRSASDPPSPITTIDPERWEGPPLGGRGPFGPLWVGPLLDPSFVSGLRVPGTPAEPRRITAFIDRLRSECRADAPFYYEPNEICGHERLATPLSPEVFVERLHALGYAASRTHARPEGVRTPAPRSVVFALAREGDRAAQSQKERVRA</sequence>
<evidence type="ECO:0000313" key="8">
    <source>
        <dbReference type="EMBL" id="EQD29240.1"/>
    </source>
</evidence>
<proteinExistence type="predicted"/>
<dbReference type="InterPro" id="IPR002905">
    <property type="entry name" value="Trm1"/>
</dbReference>
<keyword evidence="3 8" id="KW-0808">Transferase</keyword>
<evidence type="ECO:0000256" key="7">
    <source>
        <dbReference type="ARBA" id="ARBA00039099"/>
    </source>
</evidence>
<dbReference type="GO" id="GO:0000049">
    <property type="term" value="F:tRNA binding"/>
    <property type="evidence" value="ECO:0007669"/>
    <property type="project" value="UniProtKB-KW"/>
</dbReference>
<keyword evidence="5" id="KW-0819">tRNA processing</keyword>
<dbReference type="EC" id="2.1.1.216" evidence="7"/>
<evidence type="ECO:0000256" key="1">
    <source>
        <dbReference type="ARBA" id="ARBA00022555"/>
    </source>
</evidence>
<dbReference type="GO" id="GO:0160104">
    <property type="term" value="F:tRNA (guanine(26)-N2)-dimethyltransferase activity"/>
    <property type="evidence" value="ECO:0007669"/>
    <property type="project" value="UniProtKB-EC"/>
</dbReference>
<gene>
    <name evidence="8" type="ORF">B1A_20815</name>
</gene>
<dbReference type="InterPro" id="IPR029063">
    <property type="entry name" value="SAM-dependent_MTases_sf"/>
</dbReference>
<dbReference type="Gene3D" id="3.40.50.150">
    <property type="entry name" value="Vaccinia Virus protein VP39"/>
    <property type="match status" value="1"/>
</dbReference>
<name>T0ZHC3_9ZZZZ</name>
<organism evidence="8">
    <name type="scientific">mine drainage metagenome</name>
    <dbReference type="NCBI Taxonomy" id="410659"/>
    <lineage>
        <taxon>unclassified sequences</taxon>
        <taxon>metagenomes</taxon>
        <taxon>ecological metagenomes</taxon>
    </lineage>
</organism>
<keyword evidence="1" id="KW-0820">tRNA-binding</keyword>
<protein>
    <recommendedName>
        <fullName evidence="7">tRNA (guanine(26)-N(2))-dimethyltransferase</fullName>
        <ecNumber evidence="7">2.1.1.216</ecNumber>
    </recommendedName>
</protein>
<keyword evidence="6" id="KW-0694">RNA-binding</keyword>
<evidence type="ECO:0000256" key="5">
    <source>
        <dbReference type="ARBA" id="ARBA00022694"/>
    </source>
</evidence>
<keyword evidence="4" id="KW-0949">S-adenosyl-L-methionine</keyword>
<keyword evidence="2 8" id="KW-0489">Methyltransferase</keyword>
<dbReference type="AlphaFoldDB" id="T0ZHC3"/>
<dbReference type="InterPro" id="IPR042296">
    <property type="entry name" value="tRNA_met_Trm1_C"/>
</dbReference>
<dbReference type="PANTHER" id="PTHR10631">
    <property type="entry name" value="N 2 ,N 2 -DIMETHYLGUANOSINE TRNA METHYLTRANSFERASE"/>
    <property type="match status" value="1"/>
</dbReference>
<dbReference type="GO" id="GO:0002940">
    <property type="term" value="P:tRNA N2-guanine methylation"/>
    <property type="evidence" value="ECO:0007669"/>
    <property type="project" value="TreeGrafter"/>
</dbReference>
<evidence type="ECO:0000256" key="2">
    <source>
        <dbReference type="ARBA" id="ARBA00022603"/>
    </source>
</evidence>
<evidence type="ECO:0000256" key="3">
    <source>
        <dbReference type="ARBA" id="ARBA00022679"/>
    </source>
</evidence>
<dbReference type="PROSITE" id="PS51626">
    <property type="entry name" value="SAM_MT_TRM1"/>
    <property type="match status" value="1"/>
</dbReference>
<dbReference type="Pfam" id="PF02005">
    <property type="entry name" value="TRM"/>
    <property type="match status" value="2"/>
</dbReference>
<evidence type="ECO:0000256" key="4">
    <source>
        <dbReference type="ARBA" id="ARBA00022691"/>
    </source>
</evidence>
<dbReference type="EMBL" id="AUZX01015371">
    <property type="protein sequence ID" value="EQD29240.1"/>
    <property type="molecule type" value="Genomic_DNA"/>
</dbReference>
<accession>T0ZHC3</accession>
<evidence type="ECO:0000256" key="6">
    <source>
        <dbReference type="ARBA" id="ARBA00022884"/>
    </source>
</evidence>
<dbReference type="SUPFAM" id="SSF53335">
    <property type="entry name" value="S-adenosyl-L-methionine-dependent methyltransferases"/>
    <property type="match status" value="1"/>
</dbReference>
<reference evidence="8" key="2">
    <citation type="journal article" date="2014" name="ISME J.">
        <title>Microbial stratification in low pH oxic and suboxic macroscopic growths along an acid mine drainage.</title>
        <authorList>
            <person name="Mendez-Garcia C."/>
            <person name="Mesa V."/>
            <person name="Sprenger R.R."/>
            <person name="Richter M."/>
            <person name="Diez M.S."/>
            <person name="Solano J."/>
            <person name="Bargiela R."/>
            <person name="Golyshina O.V."/>
            <person name="Manteca A."/>
            <person name="Ramos J.L."/>
            <person name="Gallego J.R."/>
            <person name="Llorente I."/>
            <person name="Martins Dos Santos V.A."/>
            <person name="Jensen O.N."/>
            <person name="Pelaez A.I."/>
            <person name="Sanchez J."/>
            <person name="Ferrer M."/>
        </authorList>
    </citation>
    <scope>NUCLEOTIDE SEQUENCE</scope>
</reference>
<comment type="caution">
    <text evidence="8">The sequence shown here is derived from an EMBL/GenBank/DDBJ whole genome shotgun (WGS) entry which is preliminary data.</text>
</comment>
<dbReference type="PANTHER" id="PTHR10631:SF3">
    <property type="entry name" value="TRNA (GUANINE(26)-N(2))-DIMETHYLTRANSFERASE"/>
    <property type="match status" value="1"/>
</dbReference>
<reference evidence="8" key="1">
    <citation type="submission" date="2013-08" db="EMBL/GenBank/DDBJ databases">
        <authorList>
            <person name="Mendez C."/>
            <person name="Richter M."/>
            <person name="Ferrer M."/>
            <person name="Sanchez J."/>
        </authorList>
    </citation>
    <scope>NUCLEOTIDE SEQUENCE</scope>
</reference>
<dbReference type="Gene3D" id="3.30.56.70">
    <property type="entry name" value="N2,N2-dimethylguanosine tRNA methyltransferase, C-terminal domain"/>
    <property type="match status" value="1"/>
</dbReference>